<keyword evidence="3" id="KW-0520">NAD</keyword>
<dbReference type="SUPFAM" id="SSF51735">
    <property type="entry name" value="NAD(P)-binding Rossmann-fold domains"/>
    <property type="match status" value="1"/>
</dbReference>
<protein>
    <recommendedName>
        <fullName evidence="5">Enoyl reductase (ER) domain-containing protein</fullName>
    </recommendedName>
</protein>
<dbReference type="Pfam" id="PF13602">
    <property type="entry name" value="ADH_zinc_N_2"/>
    <property type="match status" value="1"/>
</dbReference>
<evidence type="ECO:0000256" key="2">
    <source>
        <dbReference type="ARBA" id="ARBA00023002"/>
    </source>
</evidence>
<dbReference type="AlphaFoldDB" id="A0ABC9C046"/>
<dbReference type="Gene3D" id="3.90.180.10">
    <property type="entry name" value="Medium-chain alcohol dehydrogenases, catalytic domain"/>
    <property type="match status" value="1"/>
</dbReference>
<gene>
    <name evidence="6" type="ORF">URODEC1_LOCUS70709</name>
</gene>
<organism evidence="6 7">
    <name type="scientific">Urochloa decumbens</name>
    <dbReference type="NCBI Taxonomy" id="240449"/>
    <lineage>
        <taxon>Eukaryota</taxon>
        <taxon>Viridiplantae</taxon>
        <taxon>Streptophyta</taxon>
        <taxon>Embryophyta</taxon>
        <taxon>Tracheophyta</taxon>
        <taxon>Spermatophyta</taxon>
        <taxon>Magnoliopsida</taxon>
        <taxon>Liliopsida</taxon>
        <taxon>Poales</taxon>
        <taxon>Poaceae</taxon>
        <taxon>PACMAD clade</taxon>
        <taxon>Panicoideae</taxon>
        <taxon>Panicodae</taxon>
        <taxon>Paniceae</taxon>
        <taxon>Melinidinae</taxon>
        <taxon>Urochloa</taxon>
    </lineage>
</organism>
<sequence>MQAFLSSSIPATSYPRSSSFLPQPPQQAPARLALPSSSSAPSRTAAAAVARRAAAAEARRPASRCVAASASSSPAVTAAATEVPGTMKAWAYDAYGDASVLKLDEAAVVPAIGEDQVLVRVVAAALNPVDAKRRAGKFQATDSPLPTVPGYDVAGVVVKVGGQVKGLREGDEVYGMISEKPLEGPKQSGSLAEYTAVEEKLLARKPKGIDFAQAAGLPLAILTANEGLEKAGMAAGKSVLVLGGAGGVGSLAIQLAKQVYGASKVAATASTKKIELLKSLGADVAIDYTKENFEDLLDKYDVVFDAVGQGDKAVKVVKEGGSVVVLTGAVTPPGFRFVVTSNGSTLEKLNPYLESGKVKPLVDPQGPFPFSKVVEAFSYLETGRATGKVVISPIP</sequence>
<dbReference type="InterPro" id="IPR020843">
    <property type="entry name" value="ER"/>
</dbReference>
<dbReference type="CDD" id="cd05289">
    <property type="entry name" value="MDR_like_2"/>
    <property type="match status" value="1"/>
</dbReference>
<dbReference type="InterPro" id="IPR036291">
    <property type="entry name" value="NAD(P)-bd_dom_sf"/>
</dbReference>
<comment type="similarity">
    <text evidence="1">Belongs to the zinc-containing alcohol dehydrogenase family. Quinone oxidoreductase subfamily.</text>
</comment>
<dbReference type="InterPro" id="IPR011032">
    <property type="entry name" value="GroES-like_sf"/>
</dbReference>
<keyword evidence="2" id="KW-0560">Oxidoreductase</keyword>
<dbReference type="InterPro" id="IPR044626">
    <property type="entry name" value="AOR-like"/>
</dbReference>
<evidence type="ECO:0000313" key="7">
    <source>
        <dbReference type="Proteomes" id="UP001497457"/>
    </source>
</evidence>
<dbReference type="PROSITE" id="PS01162">
    <property type="entry name" value="QOR_ZETA_CRYSTAL"/>
    <property type="match status" value="1"/>
</dbReference>
<name>A0ABC9C046_9POAL</name>
<dbReference type="Gene3D" id="3.40.50.720">
    <property type="entry name" value="NAD(P)-binding Rossmann-like Domain"/>
    <property type="match status" value="1"/>
</dbReference>
<reference evidence="7" key="1">
    <citation type="submission" date="2024-06" db="EMBL/GenBank/DDBJ databases">
        <authorList>
            <person name="Ryan C."/>
        </authorList>
    </citation>
    <scope>NUCLEOTIDE SEQUENCE [LARGE SCALE GENOMIC DNA]</scope>
</reference>
<evidence type="ECO:0000313" key="6">
    <source>
        <dbReference type="EMBL" id="CAL5012034.1"/>
    </source>
</evidence>
<evidence type="ECO:0000256" key="3">
    <source>
        <dbReference type="ARBA" id="ARBA00023027"/>
    </source>
</evidence>
<dbReference type="SUPFAM" id="SSF50129">
    <property type="entry name" value="GroES-like"/>
    <property type="match status" value="1"/>
</dbReference>
<evidence type="ECO:0000259" key="5">
    <source>
        <dbReference type="SMART" id="SM00829"/>
    </source>
</evidence>
<feature type="region of interest" description="Disordered" evidence="4">
    <location>
        <begin position="1"/>
        <end position="39"/>
    </location>
</feature>
<feature type="domain" description="Enoyl reductase (ER)" evidence="5">
    <location>
        <begin position="96"/>
        <end position="391"/>
    </location>
</feature>
<dbReference type="GO" id="GO:0016491">
    <property type="term" value="F:oxidoreductase activity"/>
    <property type="evidence" value="ECO:0007669"/>
    <property type="project" value="UniProtKB-KW"/>
</dbReference>
<feature type="compositionally biased region" description="Low complexity" evidence="4">
    <location>
        <begin position="28"/>
        <end position="39"/>
    </location>
</feature>
<accession>A0ABC9C046</accession>
<evidence type="ECO:0000256" key="4">
    <source>
        <dbReference type="SAM" id="MobiDB-lite"/>
    </source>
</evidence>
<dbReference type="PANTHER" id="PTHR44573">
    <property type="entry name" value="NADPH-DEPENDENT ALKENAL/ONE OXIDOREDUCTASE, CHLOROPLASTIC"/>
    <property type="match status" value="1"/>
</dbReference>
<dbReference type="EMBL" id="OZ075138">
    <property type="protein sequence ID" value="CAL5012034.1"/>
    <property type="molecule type" value="Genomic_DNA"/>
</dbReference>
<dbReference type="SMART" id="SM00829">
    <property type="entry name" value="PKS_ER"/>
    <property type="match status" value="1"/>
</dbReference>
<dbReference type="InterPro" id="IPR013154">
    <property type="entry name" value="ADH-like_N"/>
</dbReference>
<feature type="compositionally biased region" description="Polar residues" evidence="4">
    <location>
        <begin position="1"/>
        <end position="11"/>
    </location>
</feature>
<proteinExistence type="inferred from homology"/>
<dbReference type="Proteomes" id="UP001497457">
    <property type="component" value="Chromosome 28b"/>
</dbReference>
<dbReference type="Pfam" id="PF08240">
    <property type="entry name" value="ADH_N"/>
    <property type="match status" value="1"/>
</dbReference>
<dbReference type="InterPro" id="IPR002364">
    <property type="entry name" value="Quin_OxRdtase/zeta-crystal_CS"/>
</dbReference>
<keyword evidence="7" id="KW-1185">Reference proteome</keyword>
<reference evidence="6 7" key="2">
    <citation type="submission" date="2024-10" db="EMBL/GenBank/DDBJ databases">
        <authorList>
            <person name="Ryan C."/>
        </authorList>
    </citation>
    <scope>NUCLEOTIDE SEQUENCE [LARGE SCALE GENOMIC DNA]</scope>
</reference>
<dbReference type="PANTHER" id="PTHR44573:SF1">
    <property type="entry name" value="NADPH-DEPENDENT ALKENAL_ONE OXIDOREDUCTASE, CHLOROPLASTIC"/>
    <property type="match status" value="1"/>
</dbReference>
<evidence type="ECO:0000256" key="1">
    <source>
        <dbReference type="ARBA" id="ARBA00010371"/>
    </source>
</evidence>